<dbReference type="Proteomes" id="UP000000268">
    <property type="component" value="Plasmid pREB6"/>
</dbReference>
<geneLocation type="plasmid" evidence="2 3">
    <name>pREB6</name>
</geneLocation>
<proteinExistence type="predicted"/>
<sequence length="60" mass="7043">MSDILTQAWQPRTDAEMSQPWTTPKKWLSVPTQDGYQHQPYDSGDSRHFVPDTHPEDTWN</sequence>
<protein>
    <submittedName>
        <fullName evidence="2">Uncharacterized protein</fullName>
    </submittedName>
</protein>
<gene>
    <name evidence="2" type="ordered locus">AM1_F0010</name>
</gene>
<dbReference type="OrthoDB" id="9848361at2"/>
<accession>A8ZPZ3</accession>
<organism evidence="2 3">
    <name type="scientific">Acaryochloris marina (strain MBIC 11017)</name>
    <dbReference type="NCBI Taxonomy" id="329726"/>
    <lineage>
        <taxon>Bacteria</taxon>
        <taxon>Bacillati</taxon>
        <taxon>Cyanobacteriota</taxon>
        <taxon>Cyanophyceae</taxon>
        <taxon>Acaryochloridales</taxon>
        <taxon>Acaryochloridaceae</taxon>
        <taxon>Acaryochloris</taxon>
    </lineage>
</organism>
<feature type="region of interest" description="Disordered" evidence="1">
    <location>
        <begin position="1"/>
        <end position="60"/>
    </location>
</feature>
<dbReference type="RefSeq" id="WP_010481945.1">
    <property type="nucleotide sequence ID" value="NC_009931.1"/>
</dbReference>
<evidence type="ECO:0000256" key="1">
    <source>
        <dbReference type="SAM" id="MobiDB-lite"/>
    </source>
</evidence>
<dbReference type="HOGENOM" id="CLU_2930435_0_0_3"/>
<keyword evidence="2" id="KW-0614">Plasmid</keyword>
<feature type="compositionally biased region" description="Polar residues" evidence="1">
    <location>
        <begin position="1"/>
        <end position="10"/>
    </location>
</feature>
<feature type="compositionally biased region" description="Basic and acidic residues" evidence="1">
    <location>
        <begin position="44"/>
        <end position="60"/>
    </location>
</feature>
<evidence type="ECO:0000313" key="2">
    <source>
        <dbReference type="EMBL" id="ABW33172.1"/>
    </source>
</evidence>
<keyword evidence="3" id="KW-1185">Reference proteome</keyword>
<dbReference type="EMBL" id="CP000843">
    <property type="protein sequence ID" value="ABW33172.1"/>
    <property type="molecule type" value="Genomic_DNA"/>
</dbReference>
<dbReference type="AlphaFoldDB" id="A8ZPZ3"/>
<dbReference type="KEGG" id="amr:AM1_F0010"/>
<name>A8ZPZ3_ACAM1</name>
<reference evidence="2 3" key="1">
    <citation type="journal article" date="2008" name="Proc. Natl. Acad. Sci. U.S.A.">
        <title>Niche adaptation and genome expansion in the chlorophyll d-producing cyanobacterium Acaryochloris marina.</title>
        <authorList>
            <person name="Swingley W.D."/>
            <person name="Chen M."/>
            <person name="Cheung P.C."/>
            <person name="Conrad A.L."/>
            <person name="Dejesa L.C."/>
            <person name="Hao J."/>
            <person name="Honchak B.M."/>
            <person name="Karbach L.E."/>
            <person name="Kurdoglu A."/>
            <person name="Lahiri S."/>
            <person name="Mastrian S.D."/>
            <person name="Miyashita H."/>
            <person name="Page L."/>
            <person name="Ramakrishna P."/>
            <person name="Satoh S."/>
            <person name="Sattley W.M."/>
            <person name="Shimada Y."/>
            <person name="Taylor H.L."/>
            <person name="Tomo T."/>
            <person name="Tsuchiya T."/>
            <person name="Wang Z.T."/>
            <person name="Raymond J."/>
            <person name="Mimuro M."/>
            <person name="Blankenship R.E."/>
            <person name="Touchman J.W."/>
        </authorList>
    </citation>
    <scope>NUCLEOTIDE SEQUENCE [LARGE SCALE GENOMIC DNA]</scope>
    <source>
        <strain evidence="3">MBIC 11017</strain>
        <plasmid evidence="3">Plasmid pREB6</plasmid>
    </source>
</reference>
<evidence type="ECO:0000313" key="3">
    <source>
        <dbReference type="Proteomes" id="UP000000268"/>
    </source>
</evidence>